<feature type="transmembrane region" description="Helical" evidence="7">
    <location>
        <begin position="500"/>
        <end position="520"/>
    </location>
</feature>
<feature type="transmembrane region" description="Helical" evidence="7">
    <location>
        <begin position="258"/>
        <end position="279"/>
    </location>
</feature>
<keyword evidence="3 7" id="KW-0812">Transmembrane</keyword>
<feature type="transmembrane region" description="Helical" evidence="7">
    <location>
        <begin position="464"/>
        <end position="488"/>
    </location>
</feature>
<feature type="transmembrane region" description="Helical" evidence="7">
    <location>
        <begin position="343"/>
        <end position="364"/>
    </location>
</feature>
<gene>
    <name evidence="8" type="ORF">JAO75_24470</name>
</gene>
<feature type="transmembrane region" description="Helical" evidence="7">
    <location>
        <begin position="409"/>
        <end position="428"/>
    </location>
</feature>
<feature type="region of interest" description="Disordered" evidence="6">
    <location>
        <begin position="1"/>
        <end position="32"/>
    </location>
</feature>
<evidence type="ECO:0000313" key="9">
    <source>
        <dbReference type="Proteomes" id="UP000620670"/>
    </source>
</evidence>
<dbReference type="RefSeq" id="WP_199051816.1">
    <property type="nucleotide sequence ID" value="NZ_JAELXT010000058.1"/>
</dbReference>
<evidence type="ECO:0000256" key="7">
    <source>
        <dbReference type="SAM" id="Phobius"/>
    </source>
</evidence>
<keyword evidence="4 7" id="KW-1133">Transmembrane helix</keyword>
<sequence length="538" mass="58287">MKHTTQSKLKSENTVSSDTVDVTSSPSKLPSQDSAKSRFIVNVSTNVASVVVSTLLMLWYVPFLMRNLGAAAYGMILLANSLVIYASIVSASLDVSISRFLAIDLNQGKQEDANRTFNTALALSITACAALLIPAAALTYYYPALFDIPPGMELETQFLFASIVITLLFSVVSGNFGVSSLIKHRFDLRNIVLLTSQLTRTGIVVLCFSMLSPSLWWVAVAFIISACVNLVGDVIIWKALTPQLSINPYKVDRCKVQALLGLGGWASVNQIGNMLLWQIDLLVINTFFGAEMTGRYGSVMLFVTLILTMTETLVSVLSPAIMARYAVSDIEGLKRIAIRSVKLLGLGLALPVGLLCGLGRPLLTLWLGPEFADLDLILILLVGHLSVNLAVRPLVYVLTAYNRVKVQALLALGLGVGNLALAVSLAYWGGWGAAGVAAASAIVWTVRNVLLLSSYSASVMGLKWWAFFVPLTFGMLGTLGITVVGRLASEFWWPGTWLELGMLAFTIAASYGVISIIIFLNRDDRTMLWGLLPRRLHD</sequence>
<feature type="transmembrane region" description="Helical" evidence="7">
    <location>
        <begin position="72"/>
        <end position="95"/>
    </location>
</feature>
<name>A0ABS0Y8A7_9HYPH</name>
<dbReference type="PANTHER" id="PTHR30250:SF26">
    <property type="entry name" value="PSMA PROTEIN"/>
    <property type="match status" value="1"/>
</dbReference>
<feature type="transmembrane region" description="Helical" evidence="7">
    <location>
        <begin position="116"/>
        <end position="138"/>
    </location>
</feature>
<dbReference type="InterPro" id="IPR050833">
    <property type="entry name" value="Poly_Biosynth_Transport"/>
</dbReference>
<accession>A0ABS0Y8A7</accession>
<feature type="transmembrane region" description="Helical" evidence="7">
    <location>
        <begin position="158"/>
        <end position="178"/>
    </location>
</feature>
<keyword evidence="2" id="KW-1003">Cell membrane</keyword>
<evidence type="ECO:0000256" key="5">
    <source>
        <dbReference type="ARBA" id="ARBA00023136"/>
    </source>
</evidence>
<feature type="transmembrane region" description="Helical" evidence="7">
    <location>
        <begin position="190"/>
        <end position="211"/>
    </location>
</feature>
<proteinExistence type="predicted"/>
<feature type="compositionally biased region" description="Low complexity" evidence="6">
    <location>
        <begin position="14"/>
        <end position="25"/>
    </location>
</feature>
<organism evidence="8 9">
    <name type="scientific">Microvirga splendida</name>
    <dbReference type="NCBI Taxonomy" id="2795727"/>
    <lineage>
        <taxon>Bacteria</taxon>
        <taxon>Pseudomonadati</taxon>
        <taxon>Pseudomonadota</taxon>
        <taxon>Alphaproteobacteria</taxon>
        <taxon>Hyphomicrobiales</taxon>
        <taxon>Methylobacteriaceae</taxon>
        <taxon>Microvirga</taxon>
    </lineage>
</organism>
<evidence type="ECO:0000313" key="8">
    <source>
        <dbReference type="EMBL" id="MBJ6128546.1"/>
    </source>
</evidence>
<feature type="transmembrane region" description="Helical" evidence="7">
    <location>
        <begin position="39"/>
        <end position="60"/>
    </location>
</feature>
<evidence type="ECO:0000256" key="4">
    <source>
        <dbReference type="ARBA" id="ARBA00022989"/>
    </source>
</evidence>
<keyword evidence="5 7" id="KW-0472">Membrane</keyword>
<feature type="transmembrane region" description="Helical" evidence="7">
    <location>
        <begin position="217"/>
        <end position="237"/>
    </location>
</feature>
<keyword evidence="9" id="KW-1185">Reference proteome</keyword>
<feature type="transmembrane region" description="Helical" evidence="7">
    <location>
        <begin position="299"/>
        <end position="322"/>
    </location>
</feature>
<evidence type="ECO:0000256" key="1">
    <source>
        <dbReference type="ARBA" id="ARBA00004651"/>
    </source>
</evidence>
<evidence type="ECO:0000256" key="2">
    <source>
        <dbReference type="ARBA" id="ARBA00022475"/>
    </source>
</evidence>
<reference evidence="9" key="1">
    <citation type="submission" date="2020-12" db="EMBL/GenBank/DDBJ databases">
        <title>Hymenobacter sp.</title>
        <authorList>
            <person name="Kim M.K."/>
        </authorList>
    </citation>
    <scope>NUCLEOTIDE SEQUENCE [LARGE SCALE GENOMIC DNA]</scope>
    <source>
        <strain evidence="9">BT325</strain>
    </source>
</reference>
<comment type="caution">
    <text evidence="8">The sequence shown here is derived from an EMBL/GenBank/DDBJ whole genome shotgun (WGS) entry which is preliminary data.</text>
</comment>
<comment type="subcellular location">
    <subcellularLocation>
        <location evidence="1">Cell membrane</location>
        <topology evidence="1">Multi-pass membrane protein</topology>
    </subcellularLocation>
</comment>
<evidence type="ECO:0000256" key="6">
    <source>
        <dbReference type="SAM" id="MobiDB-lite"/>
    </source>
</evidence>
<feature type="transmembrane region" description="Helical" evidence="7">
    <location>
        <begin position="434"/>
        <end position="452"/>
    </location>
</feature>
<evidence type="ECO:0000256" key="3">
    <source>
        <dbReference type="ARBA" id="ARBA00022692"/>
    </source>
</evidence>
<feature type="transmembrane region" description="Helical" evidence="7">
    <location>
        <begin position="376"/>
        <end position="397"/>
    </location>
</feature>
<protein>
    <submittedName>
        <fullName evidence="8">Lipopolysaccharide biosynthesis protein</fullName>
    </submittedName>
</protein>
<dbReference type="Proteomes" id="UP000620670">
    <property type="component" value="Unassembled WGS sequence"/>
</dbReference>
<dbReference type="EMBL" id="JAELXT010000058">
    <property type="protein sequence ID" value="MBJ6128546.1"/>
    <property type="molecule type" value="Genomic_DNA"/>
</dbReference>
<dbReference type="PANTHER" id="PTHR30250">
    <property type="entry name" value="PST FAMILY PREDICTED COLANIC ACID TRANSPORTER"/>
    <property type="match status" value="1"/>
</dbReference>